<feature type="compositionally biased region" description="Pro residues" evidence="1">
    <location>
        <begin position="28"/>
        <end position="38"/>
    </location>
</feature>
<feature type="domain" description="DUF8039" evidence="3">
    <location>
        <begin position="205"/>
        <end position="294"/>
    </location>
</feature>
<dbReference type="AlphaFoldDB" id="A0AA38T4E5"/>
<comment type="caution">
    <text evidence="4">The sequence shown here is derived from an EMBL/GenBank/DDBJ whole genome shotgun (WGS) entry which is preliminary data.</text>
</comment>
<feature type="region of interest" description="Disordered" evidence="1">
    <location>
        <begin position="1"/>
        <end position="42"/>
    </location>
</feature>
<dbReference type="Pfam" id="PF07727">
    <property type="entry name" value="RVT_2"/>
    <property type="match status" value="2"/>
</dbReference>
<gene>
    <name evidence="4" type="ORF">OSB04_023750</name>
</gene>
<evidence type="ECO:0000313" key="5">
    <source>
        <dbReference type="Proteomes" id="UP001172457"/>
    </source>
</evidence>
<sequence length="809" mass="91076">MTDRDEADISIDDSDDSVHISDDEAPEPEPITPVPVPEPTISKRFRFQKRALSKTNSEHAKMNDNPHHLGSRGYLGKQDSWAKYKDQGVLSDIHNMYSERTREFLLARTLKSGPNELILPDKMKPIAEELIEKDKQFSHGDWDPDVAVDPLEAVLGPEHPGRTRGVGHNVKWLSERFSRYDGNSADSPGVNKSSADSVSYDPLIESMQDATNCDLLFRCGASKLLVAKGLAFPLSVNIIHGRYLEEGFMKVQIDMVMDGCEEYDLPVPMPDSDVQKLGQAIGNFIQWEIRSVELRQATINKSVTSATPVSEPIPLRIQNEDVTHSKKVVTTTKVPSMNVPIHPQVFAQALSVWVMAEIEEGVFGPTVVRADVKYDDLRELFSTHCNAFDVLNHVDDTYDALKPKPTDPEWHKIDSVVKMWIYGTLSQNLLPQVLKKDASARHVWQNLETLFRVNKDSKALQIDSELRNINMGDVSVTAYCTKIKILADLLANLDPESAIPDKHLVIYTINALLNLTNLVLLLRITRLVSLSSDVIATVLFTRSPHPLHKFSSLQVPPSGINASVIPALNEEYRALISNGTWVLVPRSPKVNVIRSMWLFRYKFHADVTLARYKARLVANGKSQQQGIDCDETFSPVVKPATIRTETVYMHQPPGFRDSQHSDYVCHLQRSLYGLKQAPRAWYQRFAQYAIRLRFQQSRTDPSLFIYHTASDTSYLLLYVDDIILTASTTDLLRQIIKRLSISAIRSFTGLFLSQQQYATELLERANMTTCNPCRTLAEPVHKLDASGPPVSDPTLYRSLAGALQYLTFT</sequence>
<organism evidence="4 5">
    <name type="scientific">Centaurea solstitialis</name>
    <name type="common">yellow star-thistle</name>
    <dbReference type="NCBI Taxonomy" id="347529"/>
    <lineage>
        <taxon>Eukaryota</taxon>
        <taxon>Viridiplantae</taxon>
        <taxon>Streptophyta</taxon>
        <taxon>Embryophyta</taxon>
        <taxon>Tracheophyta</taxon>
        <taxon>Spermatophyta</taxon>
        <taxon>Magnoliopsida</taxon>
        <taxon>eudicotyledons</taxon>
        <taxon>Gunneridae</taxon>
        <taxon>Pentapetalae</taxon>
        <taxon>asterids</taxon>
        <taxon>campanulids</taxon>
        <taxon>Asterales</taxon>
        <taxon>Asteraceae</taxon>
        <taxon>Carduoideae</taxon>
        <taxon>Cardueae</taxon>
        <taxon>Centaureinae</taxon>
        <taxon>Centaurea</taxon>
    </lineage>
</organism>
<dbReference type="PANTHER" id="PTHR33018">
    <property type="entry name" value="OS10G0338966 PROTEIN-RELATED"/>
    <property type="match status" value="1"/>
</dbReference>
<accession>A0AA38T4E5</accession>
<proteinExistence type="predicted"/>
<evidence type="ECO:0000313" key="4">
    <source>
        <dbReference type="EMBL" id="KAJ9544043.1"/>
    </source>
</evidence>
<feature type="domain" description="Reverse transcriptase Ty1/copia-type" evidence="2">
    <location>
        <begin position="644"/>
        <end position="775"/>
    </location>
</feature>
<dbReference type="InterPro" id="IPR058352">
    <property type="entry name" value="DUF8039"/>
</dbReference>
<name>A0AA38T4E5_9ASTR</name>
<feature type="domain" description="Reverse transcriptase Ty1/copia-type" evidence="2">
    <location>
        <begin position="579"/>
        <end position="643"/>
    </location>
</feature>
<dbReference type="Proteomes" id="UP001172457">
    <property type="component" value="Chromosome 6"/>
</dbReference>
<dbReference type="PANTHER" id="PTHR33018:SF37">
    <property type="entry name" value="TRANSPOSASE TNP1_EN_SPM-LIKE DOMAIN-CONTAINING PROTEIN"/>
    <property type="match status" value="1"/>
</dbReference>
<evidence type="ECO:0000259" key="2">
    <source>
        <dbReference type="Pfam" id="PF07727"/>
    </source>
</evidence>
<evidence type="ECO:0008006" key="6">
    <source>
        <dbReference type="Google" id="ProtNLM"/>
    </source>
</evidence>
<feature type="compositionally biased region" description="Acidic residues" evidence="1">
    <location>
        <begin position="1"/>
        <end position="15"/>
    </location>
</feature>
<dbReference type="Pfam" id="PF26133">
    <property type="entry name" value="DUF8039"/>
    <property type="match status" value="1"/>
</dbReference>
<evidence type="ECO:0000256" key="1">
    <source>
        <dbReference type="SAM" id="MobiDB-lite"/>
    </source>
</evidence>
<dbReference type="InterPro" id="IPR043502">
    <property type="entry name" value="DNA/RNA_pol_sf"/>
</dbReference>
<keyword evidence="5" id="KW-1185">Reference proteome</keyword>
<evidence type="ECO:0000259" key="3">
    <source>
        <dbReference type="Pfam" id="PF26133"/>
    </source>
</evidence>
<dbReference type="InterPro" id="IPR013103">
    <property type="entry name" value="RVT_2"/>
</dbReference>
<reference evidence="4" key="1">
    <citation type="submission" date="2023-03" db="EMBL/GenBank/DDBJ databases">
        <title>Chromosome-scale reference genome and RAD-based genetic map of yellow starthistle (Centaurea solstitialis) reveal putative structural variation and QTLs associated with invader traits.</title>
        <authorList>
            <person name="Reatini B."/>
            <person name="Cang F.A."/>
            <person name="Jiang Q."/>
            <person name="Mckibben M.T.W."/>
            <person name="Barker M.S."/>
            <person name="Rieseberg L.H."/>
            <person name="Dlugosch K.M."/>
        </authorList>
    </citation>
    <scope>NUCLEOTIDE SEQUENCE</scope>
    <source>
        <strain evidence="4">CAN-66</strain>
        <tissue evidence="4">Leaf</tissue>
    </source>
</reference>
<dbReference type="EMBL" id="JARYMX010000006">
    <property type="protein sequence ID" value="KAJ9544043.1"/>
    <property type="molecule type" value="Genomic_DNA"/>
</dbReference>
<protein>
    <recommendedName>
        <fullName evidence="6">Reverse transcriptase Ty1/copia-type domain-containing protein</fullName>
    </recommendedName>
</protein>
<dbReference type="SUPFAM" id="SSF56672">
    <property type="entry name" value="DNA/RNA polymerases"/>
    <property type="match status" value="1"/>
</dbReference>